<evidence type="ECO:0000313" key="8">
    <source>
        <dbReference type="EMBL" id="OUI82467.1"/>
    </source>
</evidence>
<keyword evidence="4 6" id="KW-0289">Folate biosynthesis</keyword>
<dbReference type="SUPFAM" id="SSF55620">
    <property type="entry name" value="Tetrahydrobiopterin biosynthesis enzymes-like"/>
    <property type="match status" value="1"/>
</dbReference>
<dbReference type="NCBIfam" id="TIGR00525">
    <property type="entry name" value="folB"/>
    <property type="match status" value="1"/>
</dbReference>
<evidence type="ECO:0000256" key="5">
    <source>
        <dbReference type="ARBA" id="ARBA00023239"/>
    </source>
</evidence>
<dbReference type="NCBIfam" id="TIGR00526">
    <property type="entry name" value="folB_dom"/>
    <property type="match status" value="1"/>
</dbReference>
<evidence type="ECO:0000256" key="3">
    <source>
        <dbReference type="ARBA" id="ARBA00005708"/>
    </source>
</evidence>
<dbReference type="GO" id="GO:0005737">
    <property type="term" value="C:cytoplasm"/>
    <property type="evidence" value="ECO:0007669"/>
    <property type="project" value="TreeGrafter"/>
</dbReference>
<comment type="caution">
    <text evidence="8">The sequence shown here is derived from an EMBL/GenBank/DDBJ whole genome shotgun (WGS) entry which is preliminary data.</text>
</comment>
<evidence type="ECO:0000256" key="1">
    <source>
        <dbReference type="ARBA" id="ARBA00001353"/>
    </source>
</evidence>
<dbReference type="PANTHER" id="PTHR42844">
    <property type="entry name" value="DIHYDRONEOPTERIN ALDOLASE 1-RELATED"/>
    <property type="match status" value="1"/>
</dbReference>
<dbReference type="PANTHER" id="PTHR42844:SF1">
    <property type="entry name" value="DIHYDRONEOPTERIN ALDOLASE 1-RELATED"/>
    <property type="match status" value="1"/>
</dbReference>
<evidence type="ECO:0000259" key="7">
    <source>
        <dbReference type="SMART" id="SM00905"/>
    </source>
</evidence>
<dbReference type="EC" id="4.1.2.25" evidence="6"/>
<dbReference type="UniPathway" id="UPA00077">
    <property type="reaction ID" value="UER00154"/>
</dbReference>
<protein>
    <recommendedName>
        <fullName evidence="6">7,8-dihydroneopterin aldolase</fullName>
        <ecNumber evidence="6">4.1.2.25</ecNumber>
    </recommendedName>
</protein>
<accession>A0A252A2G8</accession>
<organism evidence="8 9">
    <name type="scientific">Acetobacter orientalis</name>
    <dbReference type="NCBI Taxonomy" id="146474"/>
    <lineage>
        <taxon>Bacteria</taxon>
        <taxon>Pseudomonadati</taxon>
        <taxon>Pseudomonadota</taxon>
        <taxon>Alphaproteobacteria</taxon>
        <taxon>Acetobacterales</taxon>
        <taxon>Acetobacteraceae</taxon>
        <taxon>Acetobacter</taxon>
    </lineage>
</organism>
<dbReference type="RefSeq" id="WP_086552174.1">
    <property type="nucleotide sequence ID" value="NZ_JBDNKV010000019.1"/>
</dbReference>
<comment type="function">
    <text evidence="6">Catalyzes the conversion of 7,8-dihydroneopterin to 6-hydroxymethyl-7,8-dihydropterin.</text>
</comment>
<evidence type="ECO:0000313" key="9">
    <source>
        <dbReference type="Proteomes" id="UP000194639"/>
    </source>
</evidence>
<dbReference type="GO" id="GO:0046654">
    <property type="term" value="P:tetrahydrofolate biosynthetic process"/>
    <property type="evidence" value="ECO:0007669"/>
    <property type="project" value="UniProtKB-UniRule"/>
</dbReference>
<feature type="domain" description="Dihydroneopterin aldolase/epimerase" evidence="7">
    <location>
        <begin position="16"/>
        <end position="128"/>
    </location>
</feature>
<sequence>MTVFAPWADQPPLRCLFLNNMVVDAHIGVFPHEQGVTQRVRISVTFGVQDDDTLNVGVDDLSRTVSYEHVVLLVRQIVQEGHVRLVETLAERIAAGVLADTRVHVVRVKIEKLDVFEEIESVGVEIERRTARVASAQ</sequence>
<comment type="pathway">
    <text evidence="2 6">Cofactor biosynthesis; tetrahydrofolate biosynthesis; 2-amino-4-hydroxy-6-hydroxymethyl-7,8-dihydropteridine diphosphate from 7,8-dihydroneopterin triphosphate: step 3/4.</text>
</comment>
<name>A0A252A2G8_9PROT</name>
<dbReference type="EMBL" id="JOMO01000020">
    <property type="protein sequence ID" value="OUI82467.1"/>
    <property type="molecule type" value="Genomic_DNA"/>
</dbReference>
<dbReference type="GO" id="GO:0004150">
    <property type="term" value="F:dihydroneopterin aldolase activity"/>
    <property type="evidence" value="ECO:0007669"/>
    <property type="project" value="UniProtKB-UniRule"/>
</dbReference>
<dbReference type="AlphaFoldDB" id="A0A252A2G8"/>
<dbReference type="SMART" id="SM00905">
    <property type="entry name" value="FolB"/>
    <property type="match status" value="1"/>
</dbReference>
<dbReference type="Pfam" id="PF02152">
    <property type="entry name" value="FolB"/>
    <property type="match status" value="1"/>
</dbReference>
<dbReference type="InterPro" id="IPR006156">
    <property type="entry name" value="Dihydroneopterin_aldolase"/>
</dbReference>
<reference evidence="8 9" key="1">
    <citation type="submission" date="2014-06" db="EMBL/GenBank/DDBJ databases">
        <authorList>
            <person name="Ju J."/>
            <person name="Zhang J."/>
        </authorList>
    </citation>
    <scope>NUCLEOTIDE SEQUENCE [LARGE SCALE GENOMIC DNA]</scope>
    <source>
        <strain evidence="8">DmW_045</strain>
    </source>
</reference>
<keyword evidence="5 6" id="KW-0456">Lyase</keyword>
<dbReference type="GO" id="GO:0046656">
    <property type="term" value="P:folic acid biosynthetic process"/>
    <property type="evidence" value="ECO:0007669"/>
    <property type="project" value="UniProtKB-UniRule"/>
</dbReference>
<dbReference type="Gene3D" id="3.30.1130.10">
    <property type="match status" value="1"/>
</dbReference>
<dbReference type="Proteomes" id="UP000194639">
    <property type="component" value="Unassembled WGS sequence"/>
</dbReference>
<evidence type="ECO:0000256" key="2">
    <source>
        <dbReference type="ARBA" id="ARBA00005013"/>
    </source>
</evidence>
<gene>
    <name evidence="8" type="ORF">HK12_03665</name>
</gene>
<dbReference type="InterPro" id="IPR043133">
    <property type="entry name" value="GTP-CH-I_C/QueF"/>
</dbReference>
<dbReference type="InterPro" id="IPR006157">
    <property type="entry name" value="FolB_dom"/>
</dbReference>
<comment type="similarity">
    <text evidence="3 6">Belongs to the DHNA family.</text>
</comment>
<evidence type="ECO:0000256" key="4">
    <source>
        <dbReference type="ARBA" id="ARBA00022909"/>
    </source>
</evidence>
<comment type="catalytic activity">
    <reaction evidence="1 6">
        <text>7,8-dihydroneopterin = 6-hydroxymethyl-7,8-dihydropterin + glycolaldehyde</text>
        <dbReference type="Rhea" id="RHEA:10540"/>
        <dbReference type="ChEBI" id="CHEBI:17001"/>
        <dbReference type="ChEBI" id="CHEBI:17071"/>
        <dbReference type="ChEBI" id="CHEBI:44841"/>
        <dbReference type="EC" id="4.1.2.25"/>
    </reaction>
</comment>
<proteinExistence type="inferred from homology"/>
<evidence type="ECO:0000256" key="6">
    <source>
        <dbReference type="RuleBase" id="RU362079"/>
    </source>
</evidence>